<keyword evidence="3" id="KW-1185">Reference proteome</keyword>
<dbReference type="SUPFAM" id="SSF50249">
    <property type="entry name" value="Nucleic acid-binding proteins"/>
    <property type="match status" value="1"/>
</dbReference>
<evidence type="ECO:0000259" key="1">
    <source>
        <dbReference type="Pfam" id="PF02760"/>
    </source>
</evidence>
<evidence type="ECO:0000313" key="3">
    <source>
        <dbReference type="Proteomes" id="UP001152320"/>
    </source>
</evidence>
<protein>
    <recommendedName>
        <fullName evidence="1">HIN-200 domain-containing protein</fullName>
    </recommendedName>
</protein>
<dbReference type="Pfam" id="PF02760">
    <property type="entry name" value="HIN"/>
    <property type="match status" value="1"/>
</dbReference>
<sequence>MLSVANIKSTATTNPYNLPRKVYVVASMEPSQYTRDGVEKEVQHFMVCDHTGYIKLTSFDKSKAEAIKEGTTVIIKNYITKPENIIVTAKAQVFQAPPMTVSQTIVTEARSILRPPTPPPVDIPTIKSSPVKTLQSLAGKIIQVSYIIRFLIPCRA</sequence>
<dbReference type="AlphaFoldDB" id="A0A9Q1CEK6"/>
<dbReference type="InterPro" id="IPR012340">
    <property type="entry name" value="NA-bd_OB-fold"/>
</dbReference>
<dbReference type="EMBL" id="JAIZAY010000004">
    <property type="protein sequence ID" value="KAJ8043224.1"/>
    <property type="molecule type" value="Genomic_DNA"/>
</dbReference>
<name>A0A9Q1CEK6_HOLLE</name>
<accession>A0A9Q1CEK6</accession>
<feature type="domain" description="HIN-200" evidence="1">
    <location>
        <begin position="19"/>
        <end position="111"/>
    </location>
</feature>
<reference evidence="2" key="1">
    <citation type="submission" date="2021-10" db="EMBL/GenBank/DDBJ databases">
        <title>Tropical sea cucumber genome reveals ecological adaptation and Cuvierian tubules defense mechanism.</title>
        <authorList>
            <person name="Chen T."/>
        </authorList>
    </citation>
    <scope>NUCLEOTIDE SEQUENCE</scope>
    <source>
        <strain evidence="2">Nanhai2018</strain>
        <tissue evidence="2">Muscle</tissue>
    </source>
</reference>
<dbReference type="InterPro" id="IPR004021">
    <property type="entry name" value="HIN200/IF120x"/>
</dbReference>
<proteinExistence type="predicted"/>
<dbReference type="Gene3D" id="2.40.50.140">
    <property type="entry name" value="Nucleic acid-binding proteins"/>
    <property type="match status" value="1"/>
</dbReference>
<dbReference type="Proteomes" id="UP001152320">
    <property type="component" value="Chromosome 4"/>
</dbReference>
<comment type="caution">
    <text evidence="2">The sequence shown here is derived from an EMBL/GenBank/DDBJ whole genome shotgun (WGS) entry which is preliminary data.</text>
</comment>
<organism evidence="2 3">
    <name type="scientific">Holothuria leucospilota</name>
    <name type="common">Black long sea cucumber</name>
    <name type="synonym">Mertensiothuria leucospilota</name>
    <dbReference type="NCBI Taxonomy" id="206669"/>
    <lineage>
        <taxon>Eukaryota</taxon>
        <taxon>Metazoa</taxon>
        <taxon>Echinodermata</taxon>
        <taxon>Eleutherozoa</taxon>
        <taxon>Echinozoa</taxon>
        <taxon>Holothuroidea</taxon>
        <taxon>Aspidochirotacea</taxon>
        <taxon>Aspidochirotida</taxon>
        <taxon>Holothuriidae</taxon>
        <taxon>Holothuria</taxon>
    </lineage>
</organism>
<evidence type="ECO:0000313" key="2">
    <source>
        <dbReference type="EMBL" id="KAJ8043224.1"/>
    </source>
</evidence>
<gene>
    <name evidence="2" type="ORF">HOLleu_10219</name>
</gene>